<dbReference type="EMBL" id="MN740525">
    <property type="protein sequence ID" value="QHU31261.1"/>
    <property type="molecule type" value="Genomic_DNA"/>
</dbReference>
<name>A0A6C0LNE6_9ZZZZ</name>
<evidence type="ECO:0000313" key="2">
    <source>
        <dbReference type="EMBL" id="QHU31261.1"/>
    </source>
</evidence>
<proteinExistence type="predicted"/>
<evidence type="ECO:0000256" key="1">
    <source>
        <dbReference type="SAM" id="MobiDB-lite"/>
    </source>
</evidence>
<organism evidence="2">
    <name type="scientific">viral metagenome</name>
    <dbReference type="NCBI Taxonomy" id="1070528"/>
    <lineage>
        <taxon>unclassified sequences</taxon>
        <taxon>metagenomes</taxon>
        <taxon>organismal metagenomes</taxon>
    </lineage>
</organism>
<dbReference type="AlphaFoldDB" id="A0A6C0LNE6"/>
<feature type="region of interest" description="Disordered" evidence="1">
    <location>
        <begin position="65"/>
        <end position="85"/>
    </location>
</feature>
<reference evidence="2" key="1">
    <citation type="journal article" date="2020" name="Nature">
        <title>Giant virus diversity and host interactions through global metagenomics.</title>
        <authorList>
            <person name="Schulz F."/>
            <person name="Roux S."/>
            <person name="Paez-Espino D."/>
            <person name="Jungbluth S."/>
            <person name="Walsh D.A."/>
            <person name="Denef V.J."/>
            <person name="McMahon K.D."/>
            <person name="Konstantinidis K.T."/>
            <person name="Eloe-Fadrosh E.A."/>
            <person name="Kyrpides N.C."/>
            <person name="Woyke T."/>
        </authorList>
    </citation>
    <scope>NUCLEOTIDE SEQUENCE</scope>
    <source>
        <strain evidence="2">GVMAG-M-3300027963-21</strain>
    </source>
</reference>
<protein>
    <submittedName>
        <fullName evidence="2">Uncharacterized protein</fullName>
    </submittedName>
</protein>
<accession>A0A6C0LNE6</accession>
<sequence length="97" mass="10738">MTIETYDFPQLTQVSKDVFPVKSCNGLFCANKFDFSMLSKVANLSTGFLMGNDYAVKQAKTLGMGRDAGGSGSSIEDEDDFSSPSKYLYYNTDIRYP</sequence>